<dbReference type="PANTHER" id="PTHR16675">
    <property type="entry name" value="MHC CLASS I-RELATED"/>
    <property type="match status" value="1"/>
</dbReference>
<dbReference type="OrthoDB" id="9836934at2759"/>
<feature type="signal peptide" evidence="6">
    <location>
        <begin position="1"/>
        <end position="24"/>
    </location>
</feature>
<proteinExistence type="predicted"/>
<evidence type="ECO:0000256" key="2">
    <source>
        <dbReference type="ARBA" id="ARBA00022729"/>
    </source>
</evidence>
<dbReference type="Proteomes" id="UP000504623">
    <property type="component" value="Unplaced"/>
</dbReference>
<keyword evidence="4" id="KW-1015">Disulfide bond</keyword>
<keyword evidence="7" id="KW-1185">Reference proteome</keyword>
<sequence>MTLAPDTTFVRGFMLLLLLPLSLIDPHSLCYNFTIMLKSPPGQPWCEVQGQVDGRTFLHCDSPLPLQAKMCCQQEAGRRTGASWQFGFGRQMFLLYDSENMKWTEVHPGGRQMREEWEKDTDVTKFFRRTSEGDCNHWLKKFWGHWEKMLVPAGN</sequence>
<dbReference type="InterPro" id="IPR050208">
    <property type="entry name" value="MHC_class-I_related"/>
</dbReference>
<evidence type="ECO:0000256" key="5">
    <source>
        <dbReference type="ARBA" id="ARBA00023180"/>
    </source>
</evidence>
<keyword evidence="3" id="KW-0472">Membrane</keyword>
<dbReference type="GO" id="GO:0009897">
    <property type="term" value="C:external side of plasma membrane"/>
    <property type="evidence" value="ECO:0007669"/>
    <property type="project" value="TreeGrafter"/>
</dbReference>
<protein>
    <submittedName>
        <fullName evidence="8">NKG2D ligand 1-like</fullName>
    </submittedName>
</protein>
<dbReference type="AlphaFoldDB" id="A0A9B0TXY5"/>
<evidence type="ECO:0000256" key="6">
    <source>
        <dbReference type="SAM" id="SignalP"/>
    </source>
</evidence>
<evidence type="ECO:0000313" key="7">
    <source>
        <dbReference type="Proteomes" id="UP000504623"/>
    </source>
</evidence>
<keyword evidence="5" id="KW-0325">Glycoprotein</keyword>
<dbReference type="GO" id="GO:0002486">
    <property type="term" value="P:antigen processing and presentation of endogenous peptide antigen via MHC class I via ER pathway, TAP-independent"/>
    <property type="evidence" value="ECO:0007669"/>
    <property type="project" value="TreeGrafter"/>
</dbReference>
<evidence type="ECO:0000256" key="4">
    <source>
        <dbReference type="ARBA" id="ARBA00023157"/>
    </source>
</evidence>
<dbReference type="GO" id="GO:0002476">
    <property type="term" value="P:antigen processing and presentation of endogenous peptide antigen via MHC class Ib"/>
    <property type="evidence" value="ECO:0007669"/>
    <property type="project" value="TreeGrafter"/>
</dbReference>
<dbReference type="GO" id="GO:0005615">
    <property type="term" value="C:extracellular space"/>
    <property type="evidence" value="ECO:0007669"/>
    <property type="project" value="TreeGrafter"/>
</dbReference>
<organism evidence="7 8">
    <name type="scientific">Chrysochloris asiatica</name>
    <name type="common">Cape golden mole</name>
    <dbReference type="NCBI Taxonomy" id="185453"/>
    <lineage>
        <taxon>Eukaryota</taxon>
        <taxon>Metazoa</taxon>
        <taxon>Chordata</taxon>
        <taxon>Craniata</taxon>
        <taxon>Vertebrata</taxon>
        <taxon>Euteleostomi</taxon>
        <taxon>Mammalia</taxon>
        <taxon>Eutheria</taxon>
        <taxon>Afrotheria</taxon>
        <taxon>Chrysochloridae</taxon>
        <taxon>Chrysochlorinae</taxon>
        <taxon>Chrysochloris</taxon>
    </lineage>
</organism>
<evidence type="ECO:0000256" key="1">
    <source>
        <dbReference type="ARBA" id="ARBA00004370"/>
    </source>
</evidence>
<dbReference type="SUPFAM" id="SSF54452">
    <property type="entry name" value="MHC antigen-recognition domain"/>
    <property type="match status" value="1"/>
</dbReference>
<dbReference type="GO" id="GO:0046703">
    <property type="term" value="F:natural killer cell lectin-like receptor binding"/>
    <property type="evidence" value="ECO:0007669"/>
    <property type="project" value="UniProtKB-ARBA"/>
</dbReference>
<evidence type="ECO:0000256" key="3">
    <source>
        <dbReference type="ARBA" id="ARBA00023136"/>
    </source>
</evidence>
<gene>
    <name evidence="8" type="primary">LOC102819313</name>
</gene>
<dbReference type="RefSeq" id="XP_006872141.1">
    <property type="nucleotide sequence ID" value="XM_006872079.1"/>
</dbReference>
<name>A0A9B0TXY5_CHRAS</name>
<dbReference type="InterPro" id="IPR037055">
    <property type="entry name" value="MHC_I-like_Ag-recog_sf"/>
</dbReference>
<reference evidence="8" key="1">
    <citation type="submission" date="2025-08" db="UniProtKB">
        <authorList>
            <consortium name="RefSeq"/>
        </authorList>
    </citation>
    <scope>IDENTIFICATION</scope>
    <source>
        <tissue evidence="8">Spleen</tissue>
    </source>
</reference>
<dbReference type="GeneID" id="102819313"/>
<feature type="chain" id="PRO_5039018357" evidence="6">
    <location>
        <begin position="25"/>
        <end position="155"/>
    </location>
</feature>
<dbReference type="InterPro" id="IPR011162">
    <property type="entry name" value="MHC_I/II-like_Ag-recog"/>
</dbReference>
<evidence type="ECO:0000313" key="8">
    <source>
        <dbReference type="RefSeq" id="XP_006872141.1"/>
    </source>
</evidence>
<comment type="subcellular location">
    <subcellularLocation>
        <location evidence="1">Membrane</location>
    </subcellularLocation>
</comment>
<dbReference type="PANTHER" id="PTHR16675:SF64">
    <property type="entry name" value="RETINOIC ACID EARLY TRANSCRIPT 1E"/>
    <property type="match status" value="1"/>
</dbReference>
<accession>A0A9B0TXY5</accession>
<dbReference type="Gene3D" id="3.30.500.10">
    <property type="entry name" value="MHC class I-like antigen recognition-like"/>
    <property type="match status" value="2"/>
</dbReference>
<keyword evidence="2 6" id="KW-0732">Signal</keyword>
<dbReference type="GO" id="GO:0006955">
    <property type="term" value="P:immune response"/>
    <property type="evidence" value="ECO:0007669"/>
    <property type="project" value="TreeGrafter"/>
</dbReference>
<dbReference type="GO" id="GO:0001916">
    <property type="term" value="P:positive regulation of T cell mediated cytotoxicity"/>
    <property type="evidence" value="ECO:0007669"/>
    <property type="project" value="TreeGrafter"/>
</dbReference>